<dbReference type="AlphaFoldDB" id="A0A315VBD8"/>
<dbReference type="FunFam" id="2.40.50.140:FF:000115">
    <property type="entry name" value="28S ribosomal protein S12, mitochondrial"/>
    <property type="match status" value="1"/>
</dbReference>
<dbReference type="Proteomes" id="UP000250572">
    <property type="component" value="Unassembled WGS sequence"/>
</dbReference>
<dbReference type="PANTHER" id="PTHR11652">
    <property type="entry name" value="30S RIBOSOMAL PROTEIN S12 FAMILY MEMBER"/>
    <property type="match status" value="1"/>
</dbReference>
<accession>A0A315VBD8</accession>
<dbReference type="NCBIfam" id="TIGR00981">
    <property type="entry name" value="rpsL_bact"/>
    <property type="match status" value="1"/>
</dbReference>
<name>A0A315VBD8_GAMAF</name>
<proteinExistence type="inferred from homology"/>
<evidence type="ECO:0000313" key="10">
    <source>
        <dbReference type="Proteomes" id="UP000250572"/>
    </source>
</evidence>
<dbReference type="InterPro" id="IPR006032">
    <property type="entry name" value="Ribosomal_uS12"/>
</dbReference>
<keyword evidence="4" id="KW-0689">Ribosomal protein</keyword>
<evidence type="ECO:0000256" key="7">
    <source>
        <dbReference type="ARBA" id="ARBA00035248"/>
    </source>
</evidence>
<dbReference type="PROSITE" id="PS00055">
    <property type="entry name" value="RIBOSOMAL_S12"/>
    <property type="match status" value="1"/>
</dbReference>
<dbReference type="EMBL" id="NHOQ01001934">
    <property type="protein sequence ID" value="PWA20716.1"/>
    <property type="molecule type" value="Genomic_DNA"/>
</dbReference>
<dbReference type="GO" id="GO:0005763">
    <property type="term" value="C:mitochondrial small ribosomal subunit"/>
    <property type="evidence" value="ECO:0007669"/>
    <property type="project" value="UniProtKB-ARBA"/>
</dbReference>
<dbReference type="Gene3D" id="2.40.50.140">
    <property type="entry name" value="Nucleic acid-binding proteins"/>
    <property type="match status" value="1"/>
</dbReference>
<evidence type="ECO:0000256" key="8">
    <source>
        <dbReference type="ARBA" id="ARBA00083933"/>
    </source>
</evidence>
<evidence type="ECO:0000256" key="5">
    <source>
        <dbReference type="ARBA" id="ARBA00023128"/>
    </source>
</evidence>
<comment type="similarity">
    <text evidence="2">Belongs to the universal ribosomal protein uS12 family.</text>
</comment>
<comment type="subcellular location">
    <subcellularLocation>
        <location evidence="1">Mitochondrion</location>
    </subcellularLocation>
</comment>
<evidence type="ECO:0000256" key="3">
    <source>
        <dbReference type="ARBA" id="ARBA00022946"/>
    </source>
</evidence>
<organism evidence="9 10">
    <name type="scientific">Gambusia affinis</name>
    <name type="common">Western mosquitofish</name>
    <name type="synonym">Heterandria affinis</name>
    <dbReference type="NCBI Taxonomy" id="33528"/>
    <lineage>
        <taxon>Eukaryota</taxon>
        <taxon>Metazoa</taxon>
        <taxon>Chordata</taxon>
        <taxon>Craniata</taxon>
        <taxon>Vertebrata</taxon>
        <taxon>Euteleostomi</taxon>
        <taxon>Actinopterygii</taxon>
        <taxon>Neopterygii</taxon>
        <taxon>Teleostei</taxon>
        <taxon>Neoteleostei</taxon>
        <taxon>Acanthomorphata</taxon>
        <taxon>Ovalentaria</taxon>
        <taxon>Atherinomorphae</taxon>
        <taxon>Cyprinodontiformes</taxon>
        <taxon>Poeciliidae</taxon>
        <taxon>Poeciliinae</taxon>
        <taxon>Gambusia</taxon>
    </lineage>
</organism>
<gene>
    <name evidence="9" type="ORF">CCH79_00019787</name>
</gene>
<dbReference type="InterPro" id="IPR012340">
    <property type="entry name" value="NA-bd_OB-fold"/>
</dbReference>
<keyword evidence="6" id="KW-0687">Ribonucleoprotein</keyword>
<dbReference type="Pfam" id="PF00164">
    <property type="entry name" value="Ribosom_S12_S23"/>
    <property type="match status" value="1"/>
</dbReference>
<sequence>MSSVVLQLDVQVSSSGPVLTRGLTCGPQHDLGDPQRPVVRRRLDAQQPAKQRVDVDAVERVGHKVLLEARSDGPEDGLHVHLPVVEAVVAFVHVDDEPLRNRESGTDCLLKNQTSEPYRVQVEPQVRHDHDGRQPLASPQMETLRDLLFLVDGQIGSVGQSVVNLLLLPRPRRHDAEAAVVQDLEAGELQQVQVLVEDDLVHQRPLLDGGHAVIRSDDDVQAVVQAMPADGVAQVADGAVDLLDDGLPVRVVRPLVVAHEVRLAVVQGHQVEVLLREPAQNRVYVLPPFCLIGVRMAGLCQPNSVDPLTPVGGGASREEERSGFQTLKEGDQPVMVVKCDGDVMVIMGGVTYLALTPSQAMRSRCGVSTSRGFPPTPLAAISTRKISSLIFSLTATAWRPAGAHLCSSVRFGRVVPDHLSRFVALDEESVGAPHRKANRGMSLWSLRPVLDLLIHATRLSSSWTGPLLSRTMATLNQMHRQGKPKVPPKTLGATFGRPQLKAVVLKTMIRKPKKPNSANRKCARVRLSNGKEAVVFIPGEGHNLQEHNVVLVQGGRTQDLPGVKLTVVRGKYDCAHVVKKKQ</sequence>
<dbReference type="GO" id="GO:0003735">
    <property type="term" value="F:structural constituent of ribosome"/>
    <property type="evidence" value="ECO:0007669"/>
    <property type="project" value="InterPro"/>
</dbReference>
<keyword evidence="10" id="KW-1185">Reference proteome</keyword>
<dbReference type="CDD" id="cd03368">
    <property type="entry name" value="Ribosomal_S12"/>
    <property type="match status" value="1"/>
</dbReference>
<keyword evidence="5" id="KW-0496">Mitochondrion</keyword>
<dbReference type="PRINTS" id="PR01034">
    <property type="entry name" value="RIBOSOMALS12"/>
</dbReference>
<dbReference type="GO" id="GO:0006412">
    <property type="term" value="P:translation"/>
    <property type="evidence" value="ECO:0007669"/>
    <property type="project" value="InterPro"/>
</dbReference>
<evidence type="ECO:0000256" key="2">
    <source>
        <dbReference type="ARBA" id="ARBA00005657"/>
    </source>
</evidence>
<keyword evidence="3" id="KW-0809">Transit peptide</keyword>
<dbReference type="SUPFAM" id="SSF50249">
    <property type="entry name" value="Nucleic acid-binding proteins"/>
    <property type="match status" value="1"/>
</dbReference>
<comment type="caution">
    <text evidence="9">The sequence shown here is derived from an EMBL/GenBank/DDBJ whole genome shotgun (WGS) entry which is preliminary data.</text>
</comment>
<reference evidence="9 10" key="1">
    <citation type="journal article" date="2018" name="G3 (Bethesda)">
        <title>A High-Quality Reference Genome for the Invasive Mosquitofish Gambusia affinis Using a Chicago Library.</title>
        <authorList>
            <person name="Hoffberg S.L."/>
            <person name="Troendle N.J."/>
            <person name="Glenn T.C."/>
            <person name="Mahmud O."/>
            <person name="Louha S."/>
            <person name="Chalopin D."/>
            <person name="Bennetzen J.L."/>
            <person name="Mauricio R."/>
        </authorList>
    </citation>
    <scope>NUCLEOTIDE SEQUENCE [LARGE SCALE GENOMIC DNA]</scope>
    <source>
        <strain evidence="9">NE01/NJP1002.9</strain>
        <tissue evidence="9">Muscle</tissue>
    </source>
</reference>
<evidence type="ECO:0000313" key="9">
    <source>
        <dbReference type="EMBL" id="PWA20716.1"/>
    </source>
</evidence>
<dbReference type="STRING" id="33528.ENSGAFP00000011098"/>
<evidence type="ECO:0000256" key="6">
    <source>
        <dbReference type="ARBA" id="ARBA00023274"/>
    </source>
</evidence>
<evidence type="ECO:0000256" key="1">
    <source>
        <dbReference type="ARBA" id="ARBA00004173"/>
    </source>
</evidence>
<evidence type="ECO:0000256" key="4">
    <source>
        <dbReference type="ARBA" id="ARBA00022980"/>
    </source>
</evidence>
<dbReference type="InterPro" id="IPR005679">
    <property type="entry name" value="Ribosomal_uS12_bac"/>
</dbReference>
<protein>
    <recommendedName>
        <fullName evidence="7">Small ribosomal subunit protein uS12m</fullName>
    </recommendedName>
    <alternativeName>
        <fullName evidence="8">28S ribosomal protein S12, mitochondrial</fullName>
    </alternativeName>
</protein>